<evidence type="ECO:0000256" key="4">
    <source>
        <dbReference type="RuleBase" id="RU003719"/>
    </source>
</evidence>
<dbReference type="Pfam" id="PF00389">
    <property type="entry name" value="2-Hacid_dh"/>
    <property type="match status" value="1"/>
</dbReference>
<dbReference type="RefSeq" id="WP_125651251.1">
    <property type="nucleotide sequence ID" value="NZ_JBHTOH010000012.1"/>
</dbReference>
<dbReference type="Gene3D" id="3.40.50.720">
    <property type="entry name" value="NAD(P)-binding Rossmann-like Domain"/>
    <property type="match status" value="2"/>
</dbReference>
<dbReference type="PANTHER" id="PTHR43026:SF1">
    <property type="entry name" value="2-HYDROXYACID DEHYDROGENASE HOMOLOG 1-RELATED"/>
    <property type="match status" value="1"/>
</dbReference>
<reference evidence="8" key="1">
    <citation type="journal article" date="2019" name="Int. J. Syst. Evol. Microbiol.">
        <title>The Global Catalogue of Microorganisms (GCM) 10K type strain sequencing project: providing services to taxonomists for standard genome sequencing and annotation.</title>
        <authorList>
            <consortium name="The Broad Institute Genomics Platform"/>
            <consortium name="The Broad Institute Genome Sequencing Center for Infectious Disease"/>
            <person name="Wu L."/>
            <person name="Ma J."/>
        </authorList>
    </citation>
    <scope>NUCLEOTIDE SEQUENCE [LARGE SCALE GENOMIC DNA]</scope>
    <source>
        <strain evidence="8">CCM 8937</strain>
    </source>
</reference>
<feature type="domain" description="D-isomer specific 2-hydroxyacid dehydrogenase catalytic" evidence="5">
    <location>
        <begin position="9"/>
        <end position="329"/>
    </location>
</feature>
<sequence length="332" mass="35720">MKITAYGVRPEEQPWLTKIAQKNHFELIQTAAWLTADNVDLARGSIGISAFQTLPYSAAVFAKMAALKIPVLAIRNVGTDNLDLASADREGIEVSNVPVYSPAAIAEFVVLSALQLLRQAPATTRLVAQDQLAEVQNLVGGELNQQTIGVIGTGHIGLLAAKTFHNFGARVLAYDAFPRTDQPDWLEYVADLPTLLAQSQIVTLHVPGIKANDHLLDARALARLPKGALVINTARGNLIDTSALLAALTTGQIGGAAIDTYEFENQIERASESHQPITAPYYHDLLAMSNVILTPHIAYHTDVAVQNMVQGSLANILNYQAAKQLLNPVKLG</sequence>
<dbReference type="InterPro" id="IPR006140">
    <property type="entry name" value="D-isomer_DH_NAD-bd"/>
</dbReference>
<dbReference type="PANTHER" id="PTHR43026">
    <property type="entry name" value="2-HYDROXYACID DEHYDROGENASE HOMOLOG 1-RELATED"/>
    <property type="match status" value="1"/>
</dbReference>
<gene>
    <name evidence="7" type="ORF">ACFQ4R_01090</name>
</gene>
<dbReference type="PROSITE" id="PS00065">
    <property type="entry name" value="D_2_HYDROXYACID_DH_1"/>
    <property type="match status" value="1"/>
</dbReference>
<evidence type="ECO:0000313" key="8">
    <source>
        <dbReference type="Proteomes" id="UP001597191"/>
    </source>
</evidence>
<comment type="caution">
    <text evidence="7">The sequence shown here is derived from an EMBL/GenBank/DDBJ whole genome shotgun (WGS) entry which is preliminary data.</text>
</comment>
<comment type="similarity">
    <text evidence="1 4">Belongs to the D-isomer specific 2-hydroxyacid dehydrogenase family.</text>
</comment>
<name>A0ABW4BJ05_9LACO</name>
<dbReference type="Proteomes" id="UP001597191">
    <property type="component" value="Unassembled WGS sequence"/>
</dbReference>
<organism evidence="7 8">
    <name type="scientific">Lapidilactobacillus gannanensis</name>
    <dbReference type="NCBI Taxonomy" id="2486002"/>
    <lineage>
        <taxon>Bacteria</taxon>
        <taxon>Bacillati</taxon>
        <taxon>Bacillota</taxon>
        <taxon>Bacilli</taxon>
        <taxon>Lactobacillales</taxon>
        <taxon>Lactobacillaceae</taxon>
        <taxon>Lapidilactobacillus</taxon>
    </lineage>
</organism>
<keyword evidence="3" id="KW-0520">NAD</keyword>
<dbReference type="SUPFAM" id="SSF51735">
    <property type="entry name" value="NAD(P)-binding Rossmann-fold domains"/>
    <property type="match status" value="1"/>
</dbReference>
<evidence type="ECO:0000259" key="5">
    <source>
        <dbReference type="Pfam" id="PF00389"/>
    </source>
</evidence>
<dbReference type="EMBL" id="JBHTOH010000012">
    <property type="protein sequence ID" value="MFD1410217.1"/>
    <property type="molecule type" value="Genomic_DNA"/>
</dbReference>
<evidence type="ECO:0000256" key="2">
    <source>
        <dbReference type="ARBA" id="ARBA00023002"/>
    </source>
</evidence>
<evidence type="ECO:0000259" key="6">
    <source>
        <dbReference type="Pfam" id="PF02826"/>
    </source>
</evidence>
<evidence type="ECO:0000256" key="1">
    <source>
        <dbReference type="ARBA" id="ARBA00005854"/>
    </source>
</evidence>
<dbReference type="Pfam" id="PF02826">
    <property type="entry name" value="2-Hacid_dh_C"/>
    <property type="match status" value="1"/>
</dbReference>
<keyword evidence="2 4" id="KW-0560">Oxidoreductase</keyword>
<proteinExistence type="inferred from homology"/>
<dbReference type="InterPro" id="IPR029752">
    <property type="entry name" value="D-isomer_DH_CS1"/>
</dbReference>
<dbReference type="InterPro" id="IPR006139">
    <property type="entry name" value="D-isomer_2_OHA_DH_cat_dom"/>
</dbReference>
<evidence type="ECO:0000313" key="7">
    <source>
        <dbReference type="EMBL" id="MFD1410217.1"/>
    </source>
</evidence>
<dbReference type="SUPFAM" id="SSF52283">
    <property type="entry name" value="Formate/glycerate dehydrogenase catalytic domain-like"/>
    <property type="match status" value="1"/>
</dbReference>
<accession>A0ABW4BJ05</accession>
<dbReference type="PROSITE" id="PS00671">
    <property type="entry name" value="D_2_HYDROXYACID_DH_3"/>
    <property type="match status" value="1"/>
</dbReference>
<dbReference type="PROSITE" id="PS00670">
    <property type="entry name" value="D_2_HYDROXYACID_DH_2"/>
    <property type="match status" value="1"/>
</dbReference>
<dbReference type="InterPro" id="IPR036291">
    <property type="entry name" value="NAD(P)-bd_dom_sf"/>
</dbReference>
<keyword evidence="8" id="KW-1185">Reference proteome</keyword>
<evidence type="ECO:0000256" key="3">
    <source>
        <dbReference type="ARBA" id="ARBA00023027"/>
    </source>
</evidence>
<protein>
    <submittedName>
        <fullName evidence="7">NAD(P)-dependent oxidoreductase</fullName>
    </submittedName>
</protein>
<dbReference type="InterPro" id="IPR029753">
    <property type="entry name" value="D-isomer_DH_CS"/>
</dbReference>
<dbReference type="InterPro" id="IPR058205">
    <property type="entry name" value="D-LDH-like"/>
</dbReference>
<feature type="domain" description="D-isomer specific 2-hydroxyacid dehydrogenase NAD-binding" evidence="6">
    <location>
        <begin position="113"/>
        <end position="298"/>
    </location>
</feature>